<dbReference type="PANTHER" id="PTHR43403:SF1">
    <property type="entry name" value="NAD-SPECIFIC GLUTAMATE DEHYDROGENASE"/>
    <property type="match status" value="1"/>
</dbReference>
<evidence type="ECO:0000256" key="1">
    <source>
        <dbReference type="ARBA" id="ARBA00023002"/>
    </source>
</evidence>
<dbReference type="InterPro" id="IPR046346">
    <property type="entry name" value="Aminoacid_DH-like_N_sf"/>
</dbReference>
<dbReference type="GO" id="GO:0006538">
    <property type="term" value="P:L-glutamate catabolic process"/>
    <property type="evidence" value="ECO:0007669"/>
    <property type="project" value="InterPro"/>
</dbReference>
<feature type="domain" description="NAD-glutamate dehydrogenase ACT3" evidence="4">
    <location>
        <begin position="69"/>
        <end position="139"/>
    </location>
</feature>
<evidence type="ECO:0000259" key="4">
    <source>
        <dbReference type="Pfam" id="PF21077"/>
    </source>
</evidence>
<feature type="domain" description="NAD-specific glutamate dehydrogenase C-terminal" evidence="3">
    <location>
        <begin position="776"/>
        <end position="1101"/>
    </location>
</feature>
<reference evidence="5 6" key="1">
    <citation type="submission" date="2017-06" db="EMBL/GenBank/DDBJ databases">
        <title>Genome Sequencing of the methanotroph Methylovulum psychrotolerants str. HV10-M2 isolated from a high-altitude environment.</title>
        <authorList>
            <person name="Mateos-Rivera A."/>
        </authorList>
    </citation>
    <scope>NUCLEOTIDE SEQUENCE [LARGE SCALE GENOMIC DNA]</scope>
    <source>
        <strain evidence="5 6">HV10_M2</strain>
    </source>
</reference>
<accession>A0A1Z4C072</accession>
<dbReference type="InterPro" id="IPR028971">
    <property type="entry name" value="NAD-GDH_cat"/>
</dbReference>
<dbReference type="InterPro" id="IPR049058">
    <property type="entry name" value="NAD_Glu_DH_HM2"/>
</dbReference>
<dbReference type="OrthoDB" id="9758052at2"/>
<dbReference type="Pfam" id="PF21077">
    <property type="entry name" value="GDH_ACT3"/>
    <property type="match status" value="1"/>
</dbReference>
<dbReference type="AlphaFoldDB" id="A0A1Z4C072"/>
<dbReference type="InterPro" id="IPR007780">
    <property type="entry name" value="NAD_Glu_DH_bac"/>
</dbReference>
<dbReference type="InterPro" id="IPR049056">
    <property type="entry name" value="NAD_Glu_DH_HM3"/>
</dbReference>
<dbReference type="InterPro" id="IPR036291">
    <property type="entry name" value="NAD(P)-bd_dom_sf"/>
</dbReference>
<feature type="domain" description="NAD-glutamate dehydrogenase catalytic" evidence="2">
    <location>
        <begin position="245"/>
        <end position="733"/>
    </location>
</feature>
<dbReference type="InterPro" id="IPR048381">
    <property type="entry name" value="GDH_C"/>
</dbReference>
<dbReference type="RefSeq" id="WP_088619797.1">
    <property type="nucleotide sequence ID" value="NZ_CP022129.1"/>
</dbReference>
<proteinExistence type="predicted"/>
<dbReference type="Proteomes" id="UP000197019">
    <property type="component" value="Chromosome"/>
</dbReference>
<sequence>MNTDALSLAWHQHFQHLAARALGSATAARLSQTYPPLLGGDYQALVSPRFALQDMLHLERLADDEAHSVSLLRPCQNVGEFRLHFYSQQERFLDEYIPLLEHVGLRVLDQVQFKVVMDAKLFFIKSFTIKAARGQQADFRLLRPRLLACLQAVMDGKIENDPLNKLCVLTGLAWQDIDLLRAYRNYFLQLDHHTSRTSVNHALINNASVAHSLFNYFEARFRPNPAWQSAMRREELALFPLRLQLLKSLQAVADMNDDRILRTLFNLLDSTMRSNFHVRRQLDDYFIAFKVNSLGVIDMPMPKPQYEIYVHAVDMEGIHLRGGKISRGGIRWSDRQDDFRTEILGLMQTQISKNALIIPTGAKGGFVVKKNGGKLDVKAAGKKAYLKLMHGLLDLTDNYVDGQIVAPPNLVTYDDPDPYLVVAADKGTAQFSDIANGVAADYHFWLGDAFASGGSYGYDHKALGITARGAWECVKRHFRELGKDIQQEAFTVVGIGSMDGDVFGNGMLLSPHIRLLAAFSGQHIFIDPNPPTDGSAFNERQRLFDLPGSTWDCYNRGLISAGGGVYARADKDIPISPAVREWLGLRYKVLDGEALIRALLAARVDLLWLGGIGTYVKASSEKTEEVGDRSNDNVRINACDLQAAVVGEGANLGFTQKARIEFALRGGRINTDAVDNSAGVDTSDHEVNLKILLTGLQKKAVINDYQALFTDMTEAVCHLVLANNIGQSGCLSLEQLRGAGAIEAYLHLAERLEAAGFLDKAVESFPPNKVLLQRPGQSLTRPEWAVLLAASKRYLTWRIHQQAELLNDECCGCYLQGYFPAQLSGHYAAHLRNHPLAKEIKATMISNKIINQAGCGFLNLTAEADNVLEAVACYLSFDRIFNADALRAAIAALDNHIPTASQYALWLQLETTLLTACQWTLATQPLRPDSATISRYRGYLQDYFDCLRQQPPPVLVQLRQTYLQQGIPADLAEAIALLACLDDFPLLVALADNQAISVMLQRYNDTAEYLGVSKMLERLAGVPCHDAWERTVATDLKAELKQTVGRLSQTIQASPASSCAGYFALAANTPLLEKYRRVYQEVSNAPPLDLLPLVVLAKALAKLVAG</sequence>
<dbReference type="GO" id="GO:0004069">
    <property type="term" value="F:L-aspartate:2-oxoglutarate aminotransferase activity"/>
    <property type="evidence" value="ECO:0007669"/>
    <property type="project" value="InterPro"/>
</dbReference>
<dbReference type="Gene3D" id="3.40.50.720">
    <property type="entry name" value="NAD(P)-binding Rossmann-like Domain"/>
    <property type="match status" value="1"/>
</dbReference>
<dbReference type="EMBL" id="CP022129">
    <property type="protein sequence ID" value="ASF46925.1"/>
    <property type="molecule type" value="Genomic_DNA"/>
</dbReference>
<evidence type="ECO:0000259" key="3">
    <source>
        <dbReference type="Pfam" id="PF21074"/>
    </source>
</evidence>
<protein>
    <submittedName>
        <fullName evidence="5">NAD-glutamate dehydrogenase</fullName>
    </submittedName>
</protein>
<dbReference type="SUPFAM" id="SSF51735">
    <property type="entry name" value="NAD(P)-binding Rossmann-fold domains"/>
    <property type="match status" value="1"/>
</dbReference>
<evidence type="ECO:0000313" key="5">
    <source>
        <dbReference type="EMBL" id="ASF46925.1"/>
    </source>
</evidence>
<dbReference type="Pfam" id="PF21078">
    <property type="entry name" value="GDH_HM3"/>
    <property type="match status" value="1"/>
</dbReference>
<dbReference type="GO" id="GO:0004352">
    <property type="term" value="F:glutamate dehydrogenase (NAD+) activity"/>
    <property type="evidence" value="ECO:0007669"/>
    <property type="project" value="InterPro"/>
</dbReference>
<keyword evidence="1" id="KW-0560">Oxidoreductase</keyword>
<evidence type="ECO:0000313" key="6">
    <source>
        <dbReference type="Proteomes" id="UP000197019"/>
    </source>
</evidence>
<gene>
    <name evidence="5" type="ORF">CEK71_13065</name>
</gene>
<dbReference type="PANTHER" id="PTHR43403">
    <property type="entry name" value="NAD-SPECIFIC GLUTAMATE DEHYDROGENASE"/>
    <property type="match status" value="1"/>
</dbReference>
<dbReference type="Pfam" id="PF21079">
    <property type="entry name" value="GDH_HM2"/>
    <property type="match status" value="1"/>
</dbReference>
<dbReference type="SUPFAM" id="SSF53223">
    <property type="entry name" value="Aminoacid dehydrogenase-like, N-terminal domain"/>
    <property type="match status" value="1"/>
</dbReference>
<dbReference type="Pfam" id="PF05088">
    <property type="entry name" value="Bac_GDH_CD"/>
    <property type="match status" value="1"/>
</dbReference>
<dbReference type="KEGG" id="mpsy:CEK71_13065"/>
<keyword evidence="6" id="KW-1185">Reference proteome</keyword>
<name>A0A1Z4C072_9GAMM</name>
<organism evidence="5 6">
    <name type="scientific">Methylovulum psychrotolerans</name>
    <dbReference type="NCBI Taxonomy" id="1704499"/>
    <lineage>
        <taxon>Bacteria</taxon>
        <taxon>Pseudomonadati</taxon>
        <taxon>Pseudomonadota</taxon>
        <taxon>Gammaproteobacteria</taxon>
        <taxon>Methylococcales</taxon>
        <taxon>Methylococcaceae</taxon>
        <taxon>Methylovulum</taxon>
    </lineage>
</organism>
<evidence type="ECO:0000259" key="2">
    <source>
        <dbReference type="Pfam" id="PF05088"/>
    </source>
</evidence>
<dbReference type="Pfam" id="PF21074">
    <property type="entry name" value="GDH_C"/>
    <property type="match status" value="1"/>
</dbReference>
<dbReference type="InterPro" id="IPR049064">
    <property type="entry name" value="NAD_Glu_DH_ACT3"/>
</dbReference>